<dbReference type="AlphaFoldDB" id="A0A5B9Q327"/>
<keyword evidence="1" id="KW-0732">Signal</keyword>
<reference evidence="2 3" key="1">
    <citation type="submission" date="2019-08" db="EMBL/GenBank/DDBJ databases">
        <title>Deep-cultivation of Planctomycetes and their phenomic and genomic characterization uncovers novel biology.</title>
        <authorList>
            <person name="Wiegand S."/>
            <person name="Jogler M."/>
            <person name="Boedeker C."/>
            <person name="Pinto D."/>
            <person name="Vollmers J."/>
            <person name="Rivas-Marin E."/>
            <person name="Kohn T."/>
            <person name="Peeters S.H."/>
            <person name="Heuer A."/>
            <person name="Rast P."/>
            <person name="Oberbeckmann S."/>
            <person name="Bunk B."/>
            <person name="Jeske O."/>
            <person name="Meyerdierks A."/>
            <person name="Storesund J.E."/>
            <person name="Kallscheuer N."/>
            <person name="Luecker S."/>
            <person name="Lage O.M."/>
            <person name="Pohl T."/>
            <person name="Merkel B.J."/>
            <person name="Hornburger P."/>
            <person name="Mueller R.-W."/>
            <person name="Bruemmer F."/>
            <person name="Labrenz M."/>
            <person name="Spormann A.M."/>
            <person name="Op den Camp H."/>
            <person name="Overmann J."/>
            <person name="Amann R."/>
            <person name="Jetten M.S.M."/>
            <person name="Mascher T."/>
            <person name="Medema M.H."/>
            <person name="Devos D.P."/>
            <person name="Kaster A.-K."/>
            <person name="Ovreas L."/>
            <person name="Rohde M."/>
            <person name="Galperin M.Y."/>
            <person name="Jogler C."/>
        </authorList>
    </citation>
    <scope>NUCLEOTIDE SEQUENCE [LARGE SCALE GENOMIC DNA]</scope>
    <source>
        <strain evidence="2 3">Pr1d</strain>
    </source>
</reference>
<dbReference type="InterPro" id="IPR018247">
    <property type="entry name" value="EF_Hand_1_Ca_BS"/>
</dbReference>
<gene>
    <name evidence="2" type="ORF">Pr1d_06670</name>
</gene>
<dbReference type="Proteomes" id="UP000323917">
    <property type="component" value="Chromosome"/>
</dbReference>
<accession>A0A5B9Q327</accession>
<dbReference type="OrthoDB" id="287379at2"/>
<sequence precursor="true">MRAICQFAFTVILFLLSGSASAVLIESLDFTNGGSAWTVVPSDTGLPLVFEKGGDPTKVGFEHPNTSGTGHYNLFREISAPAGFSMSNIRLEALGSGFSSWIMDGRIGMGFAQPTTTLSFDYSTYIGAEYNGQVVVDVPLALDATGDATLSGLTSVHVGVEVVKGLGHVSQHVDISQMNLYADLTPLPVIPPAREPLTFQSSGLYGGWNGYFVNPETPFDHHVVQAVATQGDAQGHSAWNDNLQQARAGGKRIIADLIPQASNGSGGFFGITDLTPSSPDSDIDKLAAVVDEFFAQVDKNELYGITLGEEHIFWDGRVDHLNKLYDKIKINHPDLPIFQWYTPSSIGTAPGVSGFYNLNSDGWVSDEYILDQPNMEQNTRAYVIQQKPITNILWAGGDGFSIPFIQERFDEQIAVHQKYDVAAGYFTWSGVGGLYGWDPGVDSVTAARFDLVKNTAIAAASAPAPDSASWDTVPWEIPTIELAFLSQSDVTPFYTEDYISDRVVRFINQTDITGFADLRWDSSPVELRPRETGAASSSVAYNFSSAFPLTELRIDAPGFITPGTDGAVTLSVLDMDGNLLQSTTMTAGGAMSMTVPGGSFPGREFQVAYTMTGTSLTVGDVLAGVDSIDVDADVVIPTQKAIDLEIGAGGLVSFEEDLSGMSVFHTAEFNNLGKVGYSNAGLFANQNPGQLEVIQEFATPEDITLTELRATGAADQDNPSFQATIGIGISLDGINIIDQVTSSGTFDGELLLDLTSQSIESDSFFVHLLLDGSYGLIESYTLEGIGPGIDGDFDGDGDVDGNDFLVWQRNPAVGSLGDWQANYGMGVSPFSATQTSVPEPTSALLLSIALTTLIQFNRKRSN</sequence>
<evidence type="ECO:0000256" key="1">
    <source>
        <dbReference type="SAM" id="SignalP"/>
    </source>
</evidence>
<evidence type="ECO:0000313" key="2">
    <source>
        <dbReference type="EMBL" id="QEG33404.1"/>
    </source>
</evidence>
<dbReference type="PROSITE" id="PS00018">
    <property type="entry name" value="EF_HAND_1"/>
    <property type="match status" value="1"/>
</dbReference>
<evidence type="ECO:0000313" key="3">
    <source>
        <dbReference type="Proteomes" id="UP000323917"/>
    </source>
</evidence>
<feature type="signal peptide" evidence="1">
    <location>
        <begin position="1"/>
        <end position="22"/>
    </location>
</feature>
<proteinExistence type="predicted"/>
<organism evidence="2 3">
    <name type="scientific">Bythopirellula goksoeyrii</name>
    <dbReference type="NCBI Taxonomy" id="1400387"/>
    <lineage>
        <taxon>Bacteria</taxon>
        <taxon>Pseudomonadati</taxon>
        <taxon>Planctomycetota</taxon>
        <taxon>Planctomycetia</taxon>
        <taxon>Pirellulales</taxon>
        <taxon>Lacipirellulaceae</taxon>
        <taxon>Bythopirellula</taxon>
    </lineage>
</organism>
<name>A0A5B9Q327_9BACT</name>
<protein>
    <submittedName>
        <fullName evidence="2">Uncharacterized protein</fullName>
    </submittedName>
</protein>
<dbReference type="EMBL" id="CP042913">
    <property type="protein sequence ID" value="QEG33404.1"/>
    <property type="molecule type" value="Genomic_DNA"/>
</dbReference>
<keyword evidence="3" id="KW-1185">Reference proteome</keyword>
<dbReference type="KEGG" id="bgok:Pr1d_06670"/>
<dbReference type="RefSeq" id="WP_148072175.1">
    <property type="nucleotide sequence ID" value="NZ_CP042913.1"/>
</dbReference>
<feature type="chain" id="PRO_5022936174" evidence="1">
    <location>
        <begin position="23"/>
        <end position="862"/>
    </location>
</feature>